<feature type="transmembrane region" description="Helical" evidence="1">
    <location>
        <begin position="277"/>
        <end position="294"/>
    </location>
</feature>
<evidence type="ECO:0000313" key="4">
    <source>
        <dbReference type="Proteomes" id="UP000077363"/>
    </source>
</evidence>
<feature type="transmembrane region" description="Helical" evidence="1">
    <location>
        <begin position="21"/>
        <end position="39"/>
    </location>
</feature>
<feature type="transmembrane region" description="Helical" evidence="1">
    <location>
        <begin position="188"/>
        <end position="209"/>
    </location>
</feature>
<feature type="domain" description="EamA" evidence="2">
    <location>
        <begin position="20"/>
        <end position="148"/>
    </location>
</feature>
<dbReference type="OrthoDB" id="67820at2"/>
<accession>A0A172TBI0</accession>
<feature type="transmembrane region" description="Helical" evidence="1">
    <location>
        <begin position="80"/>
        <end position="96"/>
    </location>
</feature>
<feature type="transmembrane region" description="Helical" evidence="1">
    <location>
        <begin position="134"/>
        <end position="152"/>
    </location>
</feature>
<protein>
    <recommendedName>
        <fullName evidence="2">EamA domain-containing protein</fullName>
    </recommendedName>
</protein>
<dbReference type="STRING" id="1182568.SU48_11725"/>
<keyword evidence="1" id="KW-1133">Transmembrane helix</keyword>
<keyword evidence="1" id="KW-0472">Membrane</keyword>
<dbReference type="GO" id="GO:0016020">
    <property type="term" value="C:membrane"/>
    <property type="evidence" value="ECO:0007669"/>
    <property type="project" value="InterPro"/>
</dbReference>
<evidence type="ECO:0000259" key="2">
    <source>
        <dbReference type="Pfam" id="PF00892"/>
    </source>
</evidence>
<gene>
    <name evidence="3" type="ORF">SU48_11725</name>
</gene>
<dbReference type="InterPro" id="IPR000620">
    <property type="entry name" value="EamA_dom"/>
</dbReference>
<feature type="domain" description="EamA" evidence="2">
    <location>
        <begin position="159"/>
        <end position="291"/>
    </location>
</feature>
<keyword evidence="4" id="KW-1185">Reference proteome</keyword>
<evidence type="ECO:0000313" key="3">
    <source>
        <dbReference type="EMBL" id="ANE44322.1"/>
    </source>
</evidence>
<feature type="transmembrane region" description="Helical" evidence="1">
    <location>
        <begin position="252"/>
        <end position="271"/>
    </location>
</feature>
<evidence type="ECO:0000256" key="1">
    <source>
        <dbReference type="SAM" id="Phobius"/>
    </source>
</evidence>
<feature type="transmembrane region" description="Helical" evidence="1">
    <location>
        <begin position="158"/>
        <end position="176"/>
    </location>
</feature>
<feature type="transmembrane region" description="Helical" evidence="1">
    <location>
        <begin position="108"/>
        <end position="125"/>
    </location>
</feature>
<proteinExistence type="predicted"/>
<reference evidence="3 4" key="1">
    <citation type="submission" date="2015-01" db="EMBL/GenBank/DDBJ databases">
        <title>Deinococcus puniceus/DY1/ whole genome sequencing.</title>
        <authorList>
            <person name="Kim M.K."/>
            <person name="Srinivasan S."/>
            <person name="Lee J.-J."/>
        </authorList>
    </citation>
    <scope>NUCLEOTIDE SEQUENCE [LARGE SCALE GENOMIC DNA]</scope>
    <source>
        <strain evidence="3 4">DY1</strain>
    </source>
</reference>
<dbReference type="PANTHER" id="PTHR22911:SF79">
    <property type="entry name" value="MOBA-LIKE NTP TRANSFERASE DOMAIN-CONTAINING PROTEIN"/>
    <property type="match status" value="1"/>
</dbReference>
<dbReference type="InterPro" id="IPR037185">
    <property type="entry name" value="EmrE-like"/>
</dbReference>
<dbReference type="PANTHER" id="PTHR22911">
    <property type="entry name" value="ACYL-MALONYL CONDENSING ENZYME-RELATED"/>
    <property type="match status" value="1"/>
</dbReference>
<sequence>MSAPRAVPPAQAVAAPSARSGVLLSLLSALSFSTLGIWGKLASEVGLNSFTALAWRFVGVAVLLLPFTSRGLTWQARGKMAGVGVVYALATTLYFGALDRISAGTTSLLLYLAPAFVVLLGWMLLGRKPGGRQLGAVALAGAGLAFVIGIPGAGDQNALGLGLAAGAGFLYAVYLLASERWLLGVSPLAATAHMALVSGVWFTVLAGAGGQLGVPNTWPQWGVIGGMALVSTIVAVPALYGAIARLGAARASLLGTLEPLFTVLLAFLILGEPLRPAVLLGGLLILGGAVLAQGRRGKG</sequence>
<dbReference type="SUPFAM" id="SSF103481">
    <property type="entry name" value="Multidrug resistance efflux transporter EmrE"/>
    <property type="match status" value="2"/>
</dbReference>
<dbReference type="RefSeq" id="WP_064015399.1">
    <property type="nucleotide sequence ID" value="NZ_CP011387.1"/>
</dbReference>
<keyword evidence="1" id="KW-0812">Transmembrane</keyword>
<dbReference type="Gene3D" id="1.10.3730.20">
    <property type="match status" value="1"/>
</dbReference>
<dbReference type="PATRIC" id="fig|1182568.3.peg.2427"/>
<feature type="transmembrane region" description="Helical" evidence="1">
    <location>
        <begin position="45"/>
        <end position="68"/>
    </location>
</feature>
<feature type="transmembrane region" description="Helical" evidence="1">
    <location>
        <begin position="221"/>
        <end position="240"/>
    </location>
</feature>
<name>A0A172TBI0_9DEIO</name>
<dbReference type="EMBL" id="CP011387">
    <property type="protein sequence ID" value="ANE44322.1"/>
    <property type="molecule type" value="Genomic_DNA"/>
</dbReference>
<organism evidence="3 4">
    <name type="scientific">Deinococcus puniceus</name>
    <dbReference type="NCBI Taxonomy" id="1182568"/>
    <lineage>
        <taxon>Bacteria</taxon>
        <taxon>Thermotogati</taxon>
        <taxon>Deinococcota</taxon>
        <taxon>Deinococci</taxon>
        <taxon>Deinococcales</taxon>
        <taxon>Deinococcaceae</taxon>
        <taxon>Deinococcus</taxon>
    </lineage>
</organism>
<dbReference type="KEGG" id="dpu:SU48_11725"/>
<dbReference type="Proteomes" id="UP000077363">
    <property type="component" value="Chromosome"/>
</dbReference>
<dbReference type="AlphaFoldDB" id="A0A172TBI0"/>
<dbReference type="Pfam" id="PF00892">
    <property type="entry name" value="EamA"/>
    <property type="match status" value="2"/>
</dbReference>